<dbReference type="AlphaFoldDB" id="A0A5N7BWH3"/>
<protein>
    <submittedName>
        <fullName evidence="1">Uncharacterized protein</fullName>
    </submittedName>
</protein>
<evidence type="ECO:0000313" key="1">
    <source>
        <dbReference type="EMBL" id="KAE8386176.1"/>
    </source>
</evidence>
<gene>
    <name evidence="1" type="ORF">BDV23DRAFT_187557</name>
</gene>
<proteinExistence type="predicted"/>
<accession>A0A5N7BWH3</accession>
<dbReference type="EMBL" id="ML735317">
    <property type="protein sequence ID" value="KAE8386176.1"/>
    <property type="molecule type" value="Genomic_DNA"/>
</dbReference>
<sequence length="159" mass="18248">MDQWYERCLSEWLDMPMPEKSLQFIKDVLMELKSFYEKEESTTETVALSIATKINLQPEPIARDFLLKYHGILFDVAVFHSHLDPGDLADITCIIVKRLPSQLASQFQGELTWGAREDWDDLALARGRPSEGGRQTRKMRTEGRELLLAGRAGVKIRPQ</sequence>
<organism evidence="1">
    <name type="scientific">Petromyces alliaceus</name>
    <name type="common">Aspergillus alliaceus</name>
    <dbReference type="NCBI Taxonomy" id="209559"/>
    <lineage>
        <taxon>Eukaryota</taxon>
        <taxon>Fungi</taxon>
        <taxon>Dikarya</taxon>
        <taxon>Ascomycota</taxon>
        <taxon>Pezizomycotina</taxon>
        <taxon>Eurotiomycetes</taxon>
        <taxon>Eurotiomycetidae</taxon>
        <taxon>Eurotiales</taxon>
        <taxon>Aspergillaceae</taxon>
        <taxon>Aspergillus</taxon>
        <taxon>Aspergillus subgen. Circumdati</taxon>
    </lineage>
</organism>
<dbReference type="Proteomes" id="UP000326877">
    <property type="component" value="Unassembled WGS sequence"/>
</dbReference>
<reference evidence="1" key="1">
    <citation type="submission" date="2019-04" db="EMBL/GenBank/DDBJ databases">
        <title>Friends and foes A comparative genomics studyof 23 Aspergillus species from section Flavi.</title>
        <authorList>
            <consortium name="DOE Joint Genome Institute"/>
            <person name="Kjaerbolling I."/>
            <person name="Vesth T."/>
            <person name="Frisvad J.C."/>
            <person name="Nybo J.L."/>
            <person name="Theobald S."/>
            <person name="Kildgaard S."/>
            <person name="Isbrandt T."/>
            <person name="Kuo A."/>
            <person name="Sato A."/>
            <person name="Lyhne E.K."/>
            <person name="Kogle M.E."/>
            <person name="Wiebenga A."/>
            <person name="Kun R.S."/>
            <person name="Lubbers R.J."/>
            <person name="Makela M.R."/>
            <person name="Barry K."/>
            <person name="Chovatia M."/>
            <person name="Clum A."/>
            <person name="Daum C."/>
            <person name="Haridas S."/>
            <person name="He G."/>
            <person name="LaButti K."/>
            <person name="Lipzen A."/>
            <person name="Mondo S."/>
            <person name="Riley R."/>
            <person name="Salamov A."/>
            <person name="Simmons B.A."/>
            <person name="Magnuson J.K."/>
            <person name="Henrissat B."/>
            <person name="Mortensen U.H."/>
            <person name="Larsen T.O."/>
            <person name="Devries R.P."/>
            <person name="Grigoriev I.V."/>
            <person name="Machida M."/>
            <person name="Baker S.E."/>
            <person name="Andersen M.R."/>
        </authorList>
    </citation>
    <scope>NUCLEOTIDE SEQUENCE [LARGE SCALE GENOMIC DNA]</scope>
    <source>
        <strain evidence="1">IBT 14317</strain>
    </source>
</reference>
<dbReference type="OrthoDB" id="3350591at2759"/>
<name>A0A5N7BWH3_PETAA</name>